<evidence type="ECO:0000256" key="4">
    <source>
        <dbReference type="ARBA" id="ARBA00022833"/>
    </source>
</evidence>
<dbReference type="Gene3D" id="3.60.15.10">
    <property type="entry name" value="Ribonuclease Z/Hydroxyacylglutathione hydrolase-like"/>
    <property type="match status" value="1"/>
</dbReference>
<dbReference type="PANTHER" id="PTHR46233:SF3">
    <property type="entry name" value="HYDROXYACYLGLUTATHIONE HYDROLASE GLOC"/>
    <property type="match status" value="1"/>
</dbReference>
<protein>
    <submittedName>
        <fullName evidence="6">MBL fold metallo-hydrolase</fullName>
    </submittedName>
</protein>
<evidence type="ECO:0000256" key="2">
    <source>
        <dbReference type="ARBA" id="ARBA00022723"/>
    </source>
</evidence>
<dbReference type="CDD" id="cd06262">
    <property type="entry name" value="metallo-hydrolase-like_MBL-fold"/>
    <property type="match status" value="1"/>
</dbReference>
<name>A0A367FTX7_9FIRM</name>
<dbReference type="Proteomes" id="UP000253208">
    <property type="component" value="Unassembled WGS sequence"/>
</dbReference>
<gene>
    <name evidence="6" type="ORF">C4886_16260</name>
</gene>
<dbReference type="RefSeq" id="WP_114002781.1">
    <property type="nucleotide sequence ID" value="NZ_PSQG01000031.1"/>
</dbReference>
<dbReference type="SUPFAM" id="SSF56281">
    <property type="entry name" value="Metallo-hydrolase/oxidoreductase"/>
    <property type="match status" value="1"/>
</dbReference>
<dbReference type="AlphaFoldDB" id="A0A367FTX7"/>
<evidence type="ECO:0000256" key="3">
    <source>
        <dbReference type="ARBA" id="ARBA00022801"/>
    </source>
</evidence>
<dbReference type="GO" id="GO:0046872">
    <property type="term" value="F:metal ion binding"/>
    <property type="evidence" value="ECO:0007669"/>
    <property type="project" value="UniProtKB-KW"/>
</dbReference>
<dbReference type="GO" id="GO:0016787">
    <property type="term" value="F:hydrolase activity"/>
    <property type="evidence" value="ECO:0007669"/>
    <property type="project" value="UniProtKB-KW"/>
</dbReference>
<dbReference type="Pfam" id="PF00753">
    <property type="entry name" value="Lactamase_B"/>
    <property type="match status" value="1"/>
</dbReference>
<organism evidence="6 7">
    <name type="scientific">Blautia obeum</name>
    <dbReference type="NCBI Taxonomy" id="40520"/>
    <lineage>
        <taxon>Bacteria</taxon>
        <taxon>Bacillati</taxon>
        <taxon>Bacillota</taxon>
        <taxon>Clostridia</taxon>
        <taxon>Lachnospirales</taxon>
        <taxon>Lachnospiraceae</taxon>
        <taxon>Blautia</taxon>
    </lineage>
</organism>
<feature type="domain" description="Metallo-beta-lactamase" evidence="5">
    <location>
        <begin position="15"/>
        <end position="193"/>
    </location>
</feature>
<sequence length="209" mass="23151">MSKLEMQQCVLGQVFTNCYFLKNKETGELLIVDPGDYAEKVFQKVSLMQGKPVGILLTHGHFDHIMAVKEVKEKYQIPVYACRQEEAMLAEPTINMTAVYGSACSIKPEVLLDDGQIFEAAGFSIQMFHTPGHTKGSCCYYIKDEGVLFSGDTLFCGSVGRTDFPGGSSAEIVRSLHKLVDTLPEDTEVFPGHDASTTIGYEKRYNPFV</sequence>
<proteinExistence type="predicted"/>
<keyword evidence="2" id="KW-0479">Metal-binding</keyword>
<dbReference type="InterPro" id="IPR001279">
    <property type="entry name" value="Metallo-B-lactamas"/>
</dbReference>
<evidence type="ECO:0000256" key="1">
    <source>
        <dbReference type="ARBA" id="ARBA00001947"/>
    </source>
</evidence>
<evidence type="ECO:0000313" key="6">
    <source>
        <dbReference type="EMBL" id="RCH41902.1"/>
    </source>
</evidence>
<comment type="cofactor">
    <cofactor evidence="1">
        <name>Zn(2+)</name>
        <dbReference type="ChEBI" id="CHEBI:29105"/>
    </cofactor>
</comment>
<keyword evidence="4" id="KW-0862">Zinc</keyword>
<dbReference type="PANTHER" id="PTHR46233">
    <property type="entry name" value="HYDROXYACYLGLUTATHIONE HYDROLASE GLOC"/>
    <property type="match status" value="1"/>
</dbReference>
<keyword evidence="3 6" id="KW-0378">Hydrolase</keyword>
<accession>A0A367FTX7</accession>
<dbReference type="InterPro" id="IPR036866">
    <property type="entry name" value="RibonucZ/Hydroxyglut_hydro"/>
</dbReference>
<reference evidence="6 7" key="1">
    <citation type="submission" date="2018-02" db="EMBL/GenBank/DDBJ databases">
        <title>Complete genome sequencing of Faecalibacterium prausnitzii strains isolated from the human gut.</title>
        <authorList>
            <person name="Fitzgerald B.C."/>
            <person name="Shkoporov A.N."/>
            <person name="Ross P.R."/>
            <person name="Hill C."/>
        </authorList>
    </citation>
    <scope>NUCLEOTIDE SEQUENCE [LARGE SCALE GENOMIC DNA]</scope>
    <source>
        <strain evidence="6 7">APC942/31-1</strain>
    </source>
</reference>
<dbReference type="InterPro" id="IPR051453">
    <property type="entry name" value="MBL_Glyoxalase_II"/>
</dbReference>
<dbReference type="EMBL" id="PSQG01000031">
    <property type="protein sequence ID" value="RCH41902.1"/>
    <property type="molecule type" value="Genomic_DNA"/>
</dbReference>
<dbReference type="SMART" id="SM00849">
    <property type="entry name" value="Lactamase_B"/>
    <property type="match status" value="1"/>
</dbReference>
<evidence type="ECO:0000313" key="7">
    <source>
        <dbReference type="Proteomes" id="UP000253208"/>
    </source>
</evidence>
<evidence type="ECO:0000259" key="5">
    <source>
        <dbReference type="SMART" id="SM00849"/>
    </source>
</evidence>
<comment type="caution">
    <text evidence="6">The sequence shown here is derived from an EMBL/GenBank/DDBJ whole genome shotgun (WGS) entry which is preliminary data.</text>
</comment>